<reference evidence="4 5" key="1">
    <citation type="submission" date="2021-03" db="EMBL/GenBank/DDBJ databases">
        <title>Antimicrobial resistance genes in bacteria isolated from Japanese honey, and their potential for conferring macrolide and lincosamide resistance in the American foulbrood pathogen Paenibacillus larvae.</title>
        <authorList>
            <person name="Okamoto M."/>
            <person name="Kumagai M."/>
            <person name="Kanamori H."/>
            <person name="Takamatsu D."/>
        </authorList>
    </citation>
    <scope>NUCLEOTIDE SEQUENCE [LARGE SCALE GENOMIC DNA]</scope>
    <source>
        <strain evidence="4 5">J21TS7</strain>
    </source>
</reference>
<proteinExistence type="predicted"/>
<dbReference type="InterPro" id="IPR036582">
    <property type="entry name" value="Mao_N_sf"/>
</dbReference>
<feature type="domain" description="Prolow-density lipoprotein receptor-related protein 1-like beta-propeller" evidence="3">
    <location>
        <begin position="106"/>
        <end position="360"/>
    </location>
</feature>
<dbReference type="SUPFAM" id="SSF63825">
    <property type="entry name" value="YWTD domain"/>
    <property type="match status" value="1"/>
</dbReference>
<dbReference type="InterPro" id="IPR012854">
    <property type="entry name" value="Cu_amine_oxidase-like_N"/>
</dbReference>
<evidence type="ECO:0000313" key="5">
    <source>
        <dbReference type="Proteomes" id="UP000676601"/>
    </source>
</evidence>
<feature type="chain" id="PRO_5045045554" description="Copper amine oxidase-like N-terminal domain-containing protein" evidence="1">
    <location>
        <begin position="19"/>
        <end position="385"/>
    </location>
</feature>
<gene>
    <name evidence="4" type="ORF">J21TS7_09680</name>
</gene>
<comment type="caution">
    <text evidence="4">The sequence shown here is derived from an EMBL/GenBank/DDBJ whole genome shotgun (WGS) entry which is preliminary data.</text>
</comment>
<protein>
    <recommendedName>
        <fullName evidence="6">Copper amine oxidase-like N-terminal domain-containing protein</fullName>
    </recommendedName>
</protein>
<dbReference type="Pfam" id="PF07833">
    <property type="entry name" value="Cu_amine_oxidN1"/>
    <property type="match status" value="1"/>
</dbReference>
<evidence type="ECO:0000259" key="2">
    <source>
        <dbReference type="Pfam" id="PF07833"/>
    </source>
</evidence>
<sequence length="385" mass="43428">MKKLFLGLVIGFSGAAIVFNTSSVSAKKIETNISALFNSITIMVNGKHVDTDNFNYKGVTYVPLRSISELLGKEVIWNNENKTVSIGEQVPEEDQNPPLTIGEYGNTASNLANGGLIAGNDNWVYVSYKESLATPSTKDGLYKIKPDGTQQIKIASNVATYLNLDSDNIYFVDNGIYKLNLSNNQLQKLSSSGTRLVLVGDWLYYNDEDNRIYKMKRDGSQKHSVVNDGTLINVVNNDLFFMRKNVLFKTNILNPQEKKLYTFSSETTLEPIIQNGKIYFHDHRIVYSMNFDATNRKAIYQSEKNNIFSLNVDNKYILLDEGNDGNHGQKTMVKLTLDGKVKDEIGESGLRLYSTSNHYYVTDISAGYNEWYYIDGNKRIPININ</sequence>
<keyword evidence="1" id="KW-0732">Signal</keyword>
<dbReference type="RefSeq" id="WP_212982927.1">
    <property type="nucleotide sequence ID" value="NZ_BORU01000001.1"/>
</dbReference>
<dbReference type="EMBL" id="BORU01000001">
    <property type="protein sequence ID" value="GIO52650.1"/>
    <property type="molecule type" value="Genomic_DNA"/>
</dbReference>
<feature type="signal peptide" evidence="1">
    <location>
        <begin position="1"/>
        <end position="18"/>
    </location>
</feature>
<name>A0ABQ4L8N3_9BACL</name>
<feature type="domain" description="Copper amine oxidase-like N-terminal" evidence="2">
    <location>
        <begin position="21"/>
        <end position="86"/>
    </location>
</feature>
<dbReference type="Pfam" id="PF16472">
    <property type="entry name" value="DUF5050"/>
    <property type="match status" value="1"/>
</dbReference>
<dbReference type="SUPFAM" id="SSF55383">
    <property type="entry name" value="Copper amine oxidase, domain N"/>
    <property type="match status" value="1"/>
</dbReference>
<dbReference type="Gene3D" id="3.30.457.10">
    <property type="entry name" value="Copper amine oxidase-like, N-terminal domain"/>
    <property type="match status" value="1"/>
</dbReference>
<organism evidence="4 5">
    <name type="scientific">Paenibacillus cineris</name>
    <dbReference type="NCBI Taxonomy" id="237530"/>
    <lineage>
        <taxon>Bacteria</taxon>
        <taxon>Bacillati</taxon>
        <taxon>Bacillota</taxon>
        <taxon>Bacilli</taxon>
        <taxon>Bacillales</taxon>
        <taxon>Paenibacillaceae</taxon>
        <taxon>Paenibacillus</taxon>
    </lineage>
</organism>
<evidence type="ECO:0008006" key="6">
    <source>
        <dbReference type="Google" id="ProtNLM"/>
    </source>
</evidence>
<keyword evidence="5" id="KW-1185">Reference proteome</keyword>
<dbReference type="InterPro" id="IPR032485">
    <property type="entry name" value="LRP1-like_beta_prop"/>
</dbReference>
<accession>A0ABQ4L8N3</accession>
<evidence type="ECO:0000256" key="1">
    <source>
        <dbReference type="SAM" id="SignalP"/>
    </source>
</evidence>
<evidence type="ECO:0000259" key="3">
    <source>
        <dbReference type="Pfam" id="PF16472"/>
    </source>
</evidence>
<evidence type="ECO:0000313" key="4">
    <source>
        <dbReference type="EMBL" id="GIO52650.1"/>
    </source>
</evidence>
<dbReference type="Proteomes" id="UP000676601">
    <property type="component" value="Unassembled WGS sequence"/>
</dbReference>